<dbReference type="Proteomes" id="UP000009174">
    <property type="component" value="Genome"/>
</dbReference>
<dbReference type="InterPro" id="IPR006758">
    <property type="entry name" value="A32L"/>
</dbReference>
<reference evidence="1 4" key="3">
    <citation type="submission" date="2016-03" db="EMBL/GenBank/DDBJ databases">
        <title>Genome sequences of a Phycodnavirus, Heterosigma akashiwo virus strain 53.</title>
        <authorList>
            <person name="Ueki S."/>
            <person name="Ogura Y."/>
            <person name="Hayashi T."/>
        </authorList>
    </citation>
    <scope>NUCLEOTIDE SEQUENCE [LARGE SCALE GENOMIC DNA]</scope>
    <source>
        <strain evidence="1">HaV53</strain>
    </source>
</reference>
<reference evidence="2 3" key="1">
    <citation type="journal article" date="2001" name="Microbes Environ.">
        <title>Preliminary analysis on a Heterosigma akashiwo virus DNA.</title>
        <authorList>
            <person name="Nagasaki K."/>
            <person name="Tarutani K."/>
            <person name="Hamaguchi M."/>
            <person name="Yamaguchi M."/>
        </authorList>
    </citation>
    <scope>NUCLEOTIDE SEQUENCE [LARGE SCALE GENOMIC DNA]</scope>
    <source>
        <strain evidence="2">HaV01</strain>
    </source>
</reference>
<dbReference type="EMBL" id="AB028864">
    <property type="protein sequence ID" value="BAB69884.1"/>
    <property type="molecule type" value="Genomic_DNA"/>
</dbReference>
<dbReference type="Pfam" id="PF04665">
    <property type="entry name" value="Pox_A32"/>
    <property type="match status" value="1"/>
</dbReference>
<dbReference type="InterPro" id="IPR027417">
    <property type="entry name" value="P-loop_NTPase"/>
</dbReference>
<dbReference type="SUPFAM" id="SSF52540">
    <property type="entry name" value="P-loop containing nucleoside triphosphate hydrolases"/>
    <property type="match status" value="1"/>
</dbReference>
<protein>
    <submittedName>
        <fullName evidence="2">AGB-1</fullName>
    </submittedName>
    <submittedName>
        <fullName evidence="1">VV A32 virion packagIng ATPase</fullName>
    </submittedName>
</protein>
<sequence>MELQIKKFDNRSVVDKRRKFSSPIIVVIGKRNTGKSELIKNIMFCNSDIPSGIIISPTESGNSFYSDFCPGIFVHSQYDSELIKKIIKRQKKLIKKKGKHPSNDFFIILDDCMYDSKTIGRDINIREIFLNGRHYQIFLILSLQYVMDLPVSLRSNIDYVFCLRENNLQNVEKLYKSFFGIFPSKIFFNQAFSKITENYGSIVLDNTSRSNRIDECIFWFRATFPLPNFRIGNKKLWKMHDKYYEDVSDASEDEKESKAFDDIKTKTSQKLKTILTNKTK</sequence>
<evidence type="ECO:0000313" key="1">
    <source>
        <dbReference type="EMBL" id="AOM63359.1"/>
    </source>
</evidence>
<proteinExistence type="predicted"/>
<evidence type="ECO:0000313" key="4">
    <source>
        <dbReference type="Proteomes" id="UP000232488"/>
    </source>
</evidence>
<keyword evidence="4" id="KW-1185">Reference proteome</keyword>
<reference evidence="3" key="2">
    <citation type="journal article" date="2005" name="Appl. Environ. Microbiol.">
        <title>Algal viruses with distinct intraspecies host specificities include identical intein elements.</title>
        <authorList>
            <person name="Nagasaki K."/>
            <person name="Shirai Y."/>
            <person name="Tomaru Y."/>
            <person name="Nishida K."/>
            <person name="Pietrokovski S."/>
        </authorList>
    </citation>
    <scope>NUCLEOTIDE SEQUENCE [LARGE SCALE GENOMIC DNA]</scope>
</reference>
<organism evidence="3">
    <name type="scientific">Heterosigma akashiwo virus 01</name>
    <name type="common">HaV01</name>
    <dbReference type="NCBI Taxonomy" id="97195"/>
    <lineage>
        <taxon>Viruses</taxon>
        <taxon>Varidnaviria</taxon>
        <taxon>Bamfordvirae</taxon>
        <taxon>Nucleocytoviricota</taxon>
        <taxon>Megaviricetes</taxon>
        <taxon>Algavirales</taxon>
        <taxon>Phycodnaviridae</taxon>
        <taxon>Raphidovirus</taxon>
        <taxon>Raphidovirus japonicum</taxon>
    </lineage>
</organism>
<organismHost>
    <name type="scientific">Heterosigma akashiwo</name>
    <name type="common">Chromophytic alga</name>
    <name type="synonym">Heterosigma carterae</name>
    <dbReference type="NCBI Taxonomy" id="2829"/>
</organismHost>
<dbReference type="EMBL" id="KX008963">
    <property type="protein sequence ID" value="AOM63359.1"/>
    <property type="molecule type" value="Genomic_DNA"/>
</dbReference>
<accession>Q91DI0</accession>
<dbReference type="Gene3D" id="3.40.50.300">
    <property type="entry name" value="P-loop containing nucleotide triphosphate hydrolases"/>
    <property type="match status" value="1"/>
</dbReference>
<evidence type="ECO:0000313" key="2">
    <source>
        <dbReference type="EMBL" id="BAB69884.1"/>
    </source>
</evidence>
<gene>
    <name evidence="2" type="primary">agb-1</name>
    <name evidence="1" type="synonym">HaV53_ORF28</name>
</gene>
<evidence type="ECO:0000313" key="3">
    <source>
        <dbReference type="Proteomes" id="UP000009174"/>
    </source>
</evidence>
<dbReference type="OrthoDB" id="9258at10239"/>
<name>Q91DI0_HAV01</name>
<dbReference type="Proteomes" id="UP000232488">
    <property type="component" value="Segment"/>
</dbReference>